<organism evidence="1 2">
    <name type="scientific">Neonectria punicea</name>
    <dbReference type="NCBI Taxonomy" id="979145"/>
    <lineage>
        <taxon>Eukaryota</taxon>
        <taxon>Fungi</taxon>
        <taxon>Dikarya</taxon>
        <taxon>Ascomycota</taxon>
        <taxon>Pezizomycotina</taxon>
        <taxon>Sordariomycetes</taxon>
        <taxon>Hypocreomycetidae</taxon>
        <taxon>Hypocreales</taxon>
        <taxon>Nectriaceae</taxon>
        <taxon>Neonectria</taxon>
    </lineage>
</organism>
<comment type="caution">
    <text evidence="1">The sequence shown here is derived from an EMBL/GenBank/DDBJ whole genome shotgun (WGS) entry which is preliminary data.</text>
</comment>
<evidence type="ECO:0000313" key="2">
    <source>
        <dbReference type="Proteomes" id="UP001498476"/>
    </source>
</evidence>
<name>A0ABR1GXR3_9HYPO</name>
<evidence type="ECO:0000313" key="1">
    <source>
        <dbReference type="EMBL" id="KAK7413478.1"/>
    </source>
</evidence>
<accession>A0ABR1GXR3</accession>
<keyword evidence="2" id="KW-1185">Reference proteome</keyword>
<sequence>MPATNSTPSPSVKEGVRNYMSSIEGFLFLLLDRIYPSLVDLNITDGKVVDEKRIYSRLNDLMEIAISEMEQHNDEDSYWRSVTQKFLGDPDVDENSKMLATGIVQYVMIGRTAGKVLAIASGEEPDPVGNLLACNATIFIFKIDKFPSIFGKINTSGVDLDKMLQPTLEEKNRLLKQQHLDLQSK</sequence>
<dbReference type="Proteomes" id="UP001498476">
    <property type="component" value="Unassembled WGS sequence"/>
</dbReference>
<reference evidence="1 2" key="1">
    <citation type="journal article" date="2025" name="Microbiol. Resour. Announc.">
        <title>Draft genome sequences for Neonectria magnoliae and Neonectria punicea, canker pathogens of Liriodendron tulipifera and Acer saccharum in West Virginia.</title>
        <authorList>
            <person name="Petronek H.M."/>
            <person name="Kasson M.T."/>
            <person name="Metheny A.M."/>
            <person name="Stauder C.M."/>
            <person name="Lovett B."/>
            <person name="Lynch S.C."/>
            <person name="Garnas J.R."/>
            <person name="Kasson L.R."/>
            <person name="Stajich J.E."/>
        </authorList>
    </citation>
    <scope>NUCLEOTIDE SEQUENCE [LARGE SCALE GENOMIC DNA]</scope>
    <source>
        <strain evidence="1 2">NRRL 64653</strain>
    </source>
</reference>
<gene>
    <name evidence="1" type="ORF">QQX98_007626</name>
</gene>
<dbReference type="EMBL" id="JAZAVJ010000128">
    <property type="protein sequence ID" value="KAK7413478.1"/>
    <property type="molecule type" value="Genomic_DNA"/>
</dbReference>
<proteinExistence type="predicted"/>
<protein>
    <submittedName>
        <fullName evidence="1">Uncharacterized protein</fullName>
    </submittedName>
</protein>